<dbReference type="Gene3D" id="1.10.287.3510">
    <property type="match status" value="1"/>
</dbReference>
<name>A0A062XK92_9BACT</name>
<comment type="caution">
    <text evidence="12">The sequence shown here is derived from an EMBL/GenBank/DDBJ whole genome shotgun (WGS) entry which is preliminary data.</text>
</comment>
<keyword evidence="5 10" id="KW-0812">Transmembrane</keyword>
<evidence type="ECO:0000313" key="11">
    <source>
        <dbReference type="EMBL" id="HET47169.1"/>
    </source>
</evidence>
<comment type="subcellular location">
    <subcellularLocation>
        <location evidence="10">Cell membrane</location>
        <topology evidence="10">Multi-pass membrane protein</topology>
    </subcellularLocation>
    <subcellularLocation>
        <location evidence="2">Membrane</location>
        <topology evidence="2">Multi-pass membrane protein</topology>
    </subcellularLocation>
</comment>
<dbReference type="EMBL" id="DSMR01000233">
    <property type="protein sequence ID" value="HET47169.1"/>
    <property type="molecule type" value="Genomic_DNA"/>
</dbReference>
<keyword evidence="6 10" id="KW-0874">Quinone</keyword>
<dbReference type="EMBL" id="JMFG01000038">
    <property type="protein sequence ID" value="KDA52932.1"/>
    <property type="molecule type" value="Genomic_DNA"/>
</dbReference>
<dbReference type="GO" id="GO:0005886">
    <property type="term" value="C:plasma membrane"/>
    <property type="evidence" value="ECO:0007669"/>
    <property type="project" value="UniProtKB-SubCell"/>
</dbReference>
<dbReference type="GO" id="GO:0042773">
    <property type="term" value="P:ATP synthesis coupled electron transport"/>
    <property type="evidence" value="ECO:0007669"/>
    <property type="project" value="InterPro"/>
</dbReference>
<keyword evidence="13" id="KW-1185">Reference proteome</keyword>
<keyword evidence="4 10" id="KW-0813">Transport</keyword>
<evidence type="ECO:0000256" key="1">
    <source>
        <dbReference type="ARBA" id="ARBA00002378"/>
    </source>
</evidence>
<reference evidence="11" key="2">
    <citation type="journal article" date="2020" name="mSystems">
        <title>Genome- and Community-Level Interaction Insights into Carbon Utilization and Element Cycling Functions of Hydrothermarchaeota in Hydrothermal Sediment.</title>
        <authorList>
            <person name="Zhou Z."/>
            <person name="Liu Y."/>
            <person name="Xu W."/>
            <person name="Pan J."/>
            <person name="Luo Z.H."/>
            <person name="Li M."/>
        </authorList>
    </citation>
    <scope>NUCLEOTIDE SEQUENCE [LARGE SCALE GENOMIC DNA]</scope>
    <source>
        <strain evidence="11">SpSt-299</strain>
    </source>
</reference>
<organism evidence="12 13">
    <name type="scientific">Thermoanaerobaculum aquaticum</name>
    <dbReference type="NCBI Taxonomy" id="1312852"/>
    <lineage>
        <taxon>Bacteria</taxon>
        <taxon>Pseudomonadati</taxon>
        <taxon>Acidobacteriota</taxon>
        <taxon>Thermoanaerobaculia</taxon>
        <taxon>Thermoanaerobaculales</taxon>
        <taxon>Thermoanaerobaculaceae</taxon>
        <taxon>Thermoanaerobaculum</taxon>
    </lineage>
</organism>
<accession>A0A062XK92</accession>
<dbReference type="AlphaFoldDB" id="A0A062XK92"/>
<gene>
    <name evidence="10 11" type="primary">nuoK</name>
    <name evidence="12" type="ORF">EG19_08830</name>
    <name evidence="11" type="ORF">ENQ31_03275</name>
</gene>
<keyword evidence="8 10" id="KW-1133">Transmembrane helix</keyword>
<dbReference type="NCBIfam" id="NF004323">
    <property type="entry name" value="PRK05715.1-5"/>
    <property type="match status" value="1"/>
</dbReference>
<dbReference type="GO" id="GO:0050136">
    <property type="term" value="F:NADH dehydrogenase (quinone) (non-electrogenic) activity"/>
    <property type="evidence" value="ECO:0007669"/>
    <property type="project" value="UniProtKB-UniRule"/>
</dbReference>
<dbReference type="HAMAP" id="MF_01456">
    <property type="entry name" value="NDH1_NuoK"/>
    <property type="match status" value="1"/>
</dbReference>
<keyword evidence="10" id="KW-1003">Cell membrane</keyword>
<keyword evidence="11" id="KW-0560">Oxidoreductase</keyword>
<reference evidence="12 13" key="1">
    <citation type="submission" date="2014-04" db="EMBL/GenBank/DDBJ databases">
        <title>The Genome Sequence of Thermoanaerobaculum aquaticum MP-01, The First Cultivated Group 23 Acidobacterium.</title>
        <authorList>
            <person name="Stamps B.W."/>
            <person name="Losey N.A."/>
            <person name="Lawson P.A."/>
            <person name="Stevenson B.S."/>
        </authorList>
    </citation>
    <scope>NUCLEOTIDE SEQUENCE [LARGE SCALE GENOMIC DNA]</scope>
    <source>
        <strain evidence="12 13">MP-01</strain>
    </source>
</reference>
<evidence type="ECO:0000256" key="2">
    <source>
        <dbReference type="ARBA" id="ARBA00004141"/>
    </source>
</evidence>
<keyword evidence="9 10" id="KW-0472">Membrane</keyword>
<dbReference type="NCBIfam" id="NF004320">
    <property type="entry name" value="PRK05715.1-2"/>
    <property type="match status" value="1"/>
</dbReference>
<dbReference type="NCBIfam" id="NF004321">
    <property type="entry name" value="PRK05715.1-3"/>
    <property type="match status" value="1"/>
</dbReference>
<dbReference type="PANTHER" id="PTHR11434">
    <property type="entry name" value="NADH-UBIQUINONE OXIDOREDUCTASE SUBUNIT ND4L"/>
    <property type="match status" value="1"/>
</dbReference>
<evidence type="ECO:0000256" key="6">
    <source>
        <dbReference type="ARBA" id="ARBA00022719"/>
    </source>
</evidence>
<evidence type="ECO:0000256" key="7">
    <source>
        <dbReference type="ARBA" id="ARBA00022967"/>
    </source>
</evidence>
<feature type="transmembrane region" description="Helical" evidence="10">
    <location>
        <begin position="6"/>
        <end position="24"/>
    </location>
</feature>
<evidence type="ECO:0000313" key="12">
    <source>
        <dbReference type="EMBL" id="KDA52932.1"/>
    </source>
</evidence>
<comment type="function">
    <text evidence="1 10">NDH-1 shuttles electrons from NADH, via FMN and iron-sulfur (Fe-S) centers, to quinones in the respiratory chain. The immediate electron acceptor for the enzyme in this species is believed to be ubiquinone. Couples the redox reaction to proton translocation (for every two electrons transferred, four hydrogen ions are translocated across the cytoplasmic membrane), and thus conserves the redox energy in a proton gradient.</text>
</comment>
<evidence type="ECO:0000256" key="10">
    <source>
        <dbReference type="HAMAP-Rule" id="MF_01456"/>
    </source>
</evidence>
<dbReference type="PANTHER" id="PTHR11434:SF16">
    <property type="entry name" value="NADH-UBIQUINONE OXIDOREDUCTASE CHAIN 4L"/>
    <property type="match status" value="1"/>
</dbReference>
<dbReference type="OrthoDB" id="9810120at2"/>
<dbReference type="GO" id="GO:0048038">
    <property type="term" value="F:quinone binding"/>
    <property type="evidence" value="ECO:0007669"/>
    <property type="project" value="UniProtKB-KW"/>
</dbReference>
<evidence type="ECO:0000313" key="13">
    <source>
        <dbReference type="Proteomes" id="UP000027284"/>
    </source>
</evidence>
<comment type="subunit">
    <text evidence="10">NDH-1 is composed of 14 different subunits. Subunits NuoA, H, J, K, L, M, N constitute the membrane sector of the complex.</text>
</comment>
<comment type="similarity">
    <text evidence="3 10">Belongs to the complex I subunit 4L family.</text>
</comment>
<protein>
    <recommendedName>
        <fullName evidence="10">NADH-quinone oxidoreductase subunit K</fullName>
        <ecNumber evidence="10">7.1.1.-</ecNumber>
    </recommendedName>
    <alternativeName>
        <fullName evidence="10">NADH dehydrogenase I subunit K</fullName>
    </alternativeName>
    <alternativeName>
        <fullName evidence="10">NDH-1 subunit K</fullName>
    </alternativeName>
</protein>
<dbReference type="InterPro" id="IPR001133">
    <property type="entry name" value="NADH_UbQ_OxRdtase_chain4L/K"/>
</dbReference>
<keyword evidence="7 10" id="KW-1278">Translocase</keyword>
<feature type="transmembrane region" description="Helical" evidence="10">
    <location>
        <begin position="61"/>
        <end position="81"/>
    </location>
</feature>
<dbReference type="GO" id="GO:0030964">
    <property type="term" value="C:NADH dehydrogenase complex"/>
    <property type="evidence" value="ECO:0007669"/>
    <property type="project" value="TreeGrafter"/>
</dbReference>
<comment type="catalytic activity">
    <reaction evidence="10">
        <text>a quinone + NADH + 5 H(+)(in) = a quinol + NAD(+) + 4 H(+)(out)</text>
        <dbReference type="Rhea" id="RHEA:57888"/>
        <dbReference type="ChEBI" id="CHEBI:15378"/>
        <dbReference type="ChEBI" id="CHEBI:24646"/>
        <dbReference type="ChEBI" id="CHEBI:57540"/>
        <dbReference type="ChEBI" id="CHEBI:57945"/>
        <dbReference type="ChEBI" id="CHEBI:132124"/>
    </reaction>
</comment>
<dbReference type="RefSeq" id="WP_038050497.1">
    <property type="nucleotide sequence ID" value="NZ_JMFG01000038.1"/>
</dbReference>
<dbReference type="FunFam" id="1.10.287.3510:FF:000001">
    <property type="entry name" value="NADH-quinone oxidoreductase subunit K"/>
    <property type="match status" value="1"/>
</dbReference>
<dbReference type="InterPro" id="IPR039428">
    <property type="entry name" value="NUOK/Mnh_C1-like"/>
</dbReference>
<evidence type="ECO:0000256" key="4">
    <source>
        <dbReference type="ARBA" id="ARBA00022448"/>
    </source>
</evidence>
<keyword evidence="10" id="KW-0520">NAD</keyword>
<sequence>MIPLSWYLLVSVLMLACGLVGLLVRRNFITVLMSVELILNAANLNFVAFARQLGDLTGQVFPVFVITIAAAEAAIGLGIIVQLSRLKSTVALDAVSEMRG</sequence>
<keyword evidence="10" id="KW-0830">Ubiquinone</keyword>
<proteinExistence type="inferred from homology"/>
<evidence type="ECO:0000256" key="3">
    <source>
        <dbReference type="ARBA" id="ARBA00010519"/>
    </source>
</evidence>
<evidence type="ECO:0000256" key="5">
    <source>
        <dbReference type="ARBA" id="ARBA00022692"/>
    </source>
</evidence>
<dbReference type="Proteomes" id="UP000027284">
    <property type="component" value="Unassembled WGS sequence"/>
</dbReference>
<dbReference type="Pfam" id="PF00420">
    <property type="entry name" value="Oxidored_q2"/>
    <property type="match status" value="1"/>
</dbReference>
<evidence type="ECO:0000256" key="8">
    <source>
        <dbReference type="ARBA" id="ARBA00022989"/>
    </source>
</evidence>
<evidence type="ECO:0000256" key="9">
    <source>
        <dbReference type="ARBA" id="ARBA00023136"/>
    </source>
</evidence>
<dbReference type="EC" id="7.1.1.-" evidence="10"/>
<dbReference type="STRING" id="1312852.EG19_08830"/>
<feature type="transmembrane region" description="Helical" evidence="10">
    <location>
        <begin position="31"/>
        <end position="49"/>
    </location>
</feature>